<dbReference type="GO" id="GO:0051539">
    <property type="term" value="F:4 iron, 4 sulfur cluster binding"/>
    <property type="evidence" value="ECO:0007669"/>
    <property type="project" value="UniProtKB-KW"/>
</dbReference>
<evidence type="ECO:0000259" key="5">
    <source>
        <dbReference type="Pfam" id="PF03460"/>
    </source>
</evidence>
<dbReference type="KEGG" id="dbk:DGMP_18980"/>
<dbReference type="EMBL" id="AP024086">
    <property type="protein sequence ID" value="BCL61205.1"/>
    <property type="molecule type" value="Genomic_DNA"/>
</dbReference>
<evidence type="ECO:0000256" key="2">
    <source>
        <dbReference type="ARBA" id="ARBA00022617"/>
    </source>
</evidence>
<dbReference type="Pfam" id="PF03460">
    <property type="entry name" value="NIR_SIR_ferr"/>
    <property type="match status" value="1"/>
</dbReference>
<proteinExistence type="predicted"/>
<feature type="domain" description="Nitrite/Sulfite reductase ferredoxin-like" evidence="5">
    <location>
        <begin position="5"/>
        <end position="64"/>
    </location>
</feature>
<keyword evidence="1" id="KW-0004">4Fe-4S</keyword>
<dbReference type="InterPro" id="IPR006067">
    <property type="entry name" value="NO2/SO3_Rdtase_4Fe4S_dom"/>
</dbReference>
<evidence type="ECO:0000313" key="7">
    <source>
        <dbReference type="Proteomes" id="UP000826725"/>
    </source>
</evidence>
<evidence type="ECO:0000256" key="3">
    <source>
        <dbReference type="ARBA" id="ARBA00023002"/>
    </source>
</evidence>
<evidence type="ECO:0008006" key="8">
    <source>
        <dbReference type="Google" id="ProtNLM"/>
    </source>
</evidence>
<dbReference type="Pfam" id="PF01077">
    <property type="entry name" value="NIR_SIR"/>
    <property type="match status" value="1"/>
</dbReference>
<accession>A0A8D5JPE9</accession>
<dbReference type="Proteomes" id="UP000826725">
    <property type="component" value="Chromosome"/>
</dbReference>
<dbReference type="InterPro" id="IPR051329">
    <property type="entry name" value="NIR_SIR_4Fe-4S"/>
</dbReference>
<protein>
    <recommendedName>
        <fullName evidence="8">Nitrite reductase</fullName>
    </recommendedName>
</protein>
<keyword evidence="2" id="KW-0408">Iron</keyword>
<reference evidence="6" key="1">
    <citation type="submission" date="2020-09" db="EMBL/GenBank/DDBJ databases">
        <title>Desulfogranum mesoprofundum gen. nov., sp. nov., a novel mesophilic, sulfate-reducing chemolithoautotroph isolated from a deep-sea hydrothermal vent chimney in the Suiyo Seamount.</title>
        <authorList>
            <person name="Hashimoto Y."/>
            <person name="Nakagawa S."/>
        </authorList>
    </citation>
    <scope>NUCLEOTIDE SEQUENCE</scope>
    <source>
        <strain evidence="6">KT2</strain>
    </source>
</reference>
<keyword evidence="2" id="KW-0349">Heme</keyword>
<keyword evidence="7" id="KW-1185">Reference proteome</keyword>
<dbReference type="GO" id="GO:0016491">
    <property type="term" value="F:oxidoreductase activity"/>
    <property type="evidence" value="ECO:0007669"/>
    <property type="project" value="UniProtKB-KW"/>
</dbReference>
<organism evidence="6 7">
    <name type="scientific">Desulfomarina profundi</name>
    <dbReference type="NCBI Taxonomy" id="2772557"/>
    <lineage>
        <taxon>Bacteria</taxon>
        <taxon>Pseudomonadati</taxon>
        <taxon>Thermodesulfobacteriota</taxon>
        <taxon>Desulfobulbia</taxon>
        <taxon>Desulfobulbales</taxon>
        <taxon>Desulfobulbaceae</taxon>
        <taxon>Desulfomarina</taxon>
    </lineage>
</organism>
<evidence type="ECO:0000313" key="6">
    <source>
        <dbReference type="EMBL" id="BCL61205.1"/>
    </source>
</evidence>
<dbReference type="GO" id="GO:0020037">
    <property type="term" value="F:heme binding"/>
    <property type="evidence" value="ECO:0007669"/>
    <property type="project" value="InterPro"/>
</dbReference>
<dbReference type="RefSeq" id="WP_228857236.1">
    <property type="nucleotide sequence ID" value="NZ_AP024086.1"/>
</dbReference>
<feature type="domain" description="Nitrite/sulphite reductase 4Fe-4S" evidence="4">
    <location>
        <begin position="79"/>
        <end position="195"/>
    </location>
</feature>
<keyword evidence="3" id="KW-0560">Oxidoreductase</keyword>
<evidence type="ECO:0000256" key="1">
    <source>
        <dbReference type="ARBA" id="ARBA00022485"/>
    </source>
</evidence>
<dbReference type="InterPro" id="IPR005117">
    <property type="entry name" value="NiRdtase/SiRdtase_haem-b_fer"/>
</dbReference>
<dbReference type="PANTHER" id="PTHR32439">
    <property type="entry name" value="FERREDOXIN--NITRITE REDUCTASE, CHLOROPLASTIC"/>
    <property type="match status" value="1"/>
</dbReference>
<evidence type="ECO:0000259" key="4">
    <source>
        <dbReference type="Pfam" id="PF01077"/>
    </source>
</evidence>
<keyword evidence="2" id="KW-0479">Metal-binding</keyword>
<keyword evidence="1" id="KW-0411">Iron-sulfur</keyword>
<dbReference type="PANTHER" id="PTHR32439:SF9">
    <property type="entry name" value="BLR3264 PROTEIN"/>
    <property type="match status" value="1"/>
</dbReference>
<name>A0A8D5JPE9_9BACT</name>
<dbReference type="AlphaFoldDB" id="A0A8D5JPE9"/>
<sequence length="205" mass="22622">MKITGKTSITVLLPAGRLPLGIMRESHRLAEKYGFGVYLSTAQNLRLINVPESAIEAVRKKLGALGADFKGPGKFPIPRLCVGKPHCNLGVVDTEAVCMRILDRFGDRKKVKGKLKIAVAGCAMCCSAPKITDIGIFATKDGYEVYAGGKGGAFPKIGRRIARKASEEKVHEIIEILFDYHDRKTVKKQRMTKLLMEEDFPFEEV</sequence>
<gene>
    <name evidence="6" type="ORF">DGMP_18980</name>
</gene>